<sequence>MCDAIREIFADEIQEAELRAESRGSEEGKKAEATRYSQLILKLKECQRLDDIVRAAENPEFLQQLYQEFGFSN</sequence>
<evidence type="ECO:0000313" key="2">
    <source>
        <dbReference type="Proteomes" id="UP000005384"/>
    </source>
</evidence>
<dbReference type="PATRIC" id="fig|742737.3.peg.3730"/>
<dbReference type="OrthoDB" id="1976094at2"/>
<dbReference type="RefSeq" id="WP_006781740.1">
    <property type="nucleotide sequence ID" value="NZ_CP040506.1"/>
</dbReference>
<protein>
    <recommendedName>
        <fullName evidence="3">DUF4351 domain-containing protein</fullName>
    </recommendedName>
</protein>
<proteinExistence type="predicted"/>
<dbReference type="HOGENOM" id="CLU_2699701_0_0_9"/>
<dbReference type="AlphaFoldDB" id="G5IJS1"/>
<comment type="caution">
    <text evidence="1">The sequence shown here is derived from an EMBL/GenBank/DDBJ whole genome shotgun (WGS) entry which is preliminary data.</text>
</comment>
<evidence type="ECO:0000313" key="1">
    <source>
        <dbReference type="EMBL" id="EHI58291.1"/>
    </source>
</evidence>
<keyword evidence="2" id="KW-1185">Reference proteome</keyword>
<name>G5IJS1_9FIRM</name>
<dbReference type="Proteomes" id="UP000005384">
    <property type="component" value="Unassembled WGS sequence"/>
</dbReference>
<reference evidence="1 2" key="1">
    <citation type="submission" date="2011-08" db="EMBL/GenBank/DDBJ databases">
        <title>The Genome Sequence of Clostridium hathewayi WAL-18680.</title>
        <authorList>
            <consortium name="The Broad Institute Genome Sequencing Platform"/>
            <person name="Earl A."/>
            <person name="Ward D."/>
            <person name="Feldgarden M."/>
            <person name="Gevers D."/>
            <person name="Finegold S.M."/>
            <person name="Summanen P.H."/>
            <person name="Molitoris D.R."/>
            <person name="Song M."/>
            <person name="Daigneault M."/>
            <person name="Allen-Vercoe E."/>
            <person name="Young S.K."/>
            <person name="Zeng Q."/>
            <person name="Gargeya S."/>
            <person name="Fitzgerald M."/>
            <person name="Haas B."/>
            <person name="Abouelleil A."/>
            <person name="Alvarado L."/>
            <person name="Arachchi H.M."/>
            <person name="Berlin A."/>
            <person name="Brown A."/>
            <person name="Chapman S.B."/>
            <person name="Chen Z."/>
            <person name="Dunbar C."/>
            <person name="Freedman E."/>
            <person name="Gearin G."/>
            <person name="Gellesch M."/>
            <person name="Goldberg J."/>
            <person name="Griggs A."/>
            <person name="Gujja S."/>
            <person name="Heiman D."/>
            <person name="Howarth C."/>
            <person name="Larson L."/>
            <person name="Lui A."/>
            <person name="MacDonald P.J.P."/>
            <person name="Montmayeur A."/>
            <person name="Murphy C."/>
            <person name="Neiman D."/>
            <person name="Pearson M."/>
            <person name="Priest M."/>
            <person name="Roberts A."/>
            <person name="Saif S."/>
            <person name="Shea T."/>
            <person name="Shenoy N."/>
            <person name="Sisk P."/>
            <person name="Stolte C."/>
            <person name="Sykes S."/>
            <person name="Wortman J."/>
            <person name="Nusbaum C."/>
            <person name="Birren B."/>
        </authorList>
    </citation>
    <scope>NUCLEOTIDE SEQUENCE [LARGE SCALE GENOMIC DNA]</scope>
    <source>
        <strain evidence="1 2">WAL-18680</strain>
    </source>
</reference>
<evidence type="ECO:0008006" key="3">
    <source>
        <dbReference type="Google" id="ProtNLM"/>
    </source>
</evidence>
<accession>G5IJS1</accession>
<dbReference type="EMBL" id="ADLN01000104">
    <property type="protein sequence ID" value="EHI58291.1"/>
    <property type="molecule type" value="Genomic_DNA"/>
</dbReference>
<gene>
    <name evidence="1" type="ORF">HMPREF9473_03749</name>
</gene>
<organism evidence="1 2">
    <name type="scientific">Hungatella hathewayi WAL-18680</name>
    <dbReference type="NCBI Taxonomy" id="742737"/>
    <lineage>
        <taxon>Bacteria</taxon>
        <taxon>Bacillati</taxon>
        <taxon>Bacillota</taxon>
        <taxon>Clostridia</taxon>
        <taxon>Lachnospirales</taxon>
        <taxon>Lachnospiraceae</taxon>
        <taxon>Hungatella</taxon>
    </lineage>
</organism>